<dbReference type="CDD" id="cd06339">
    <property type="entry name" value="PBP1_YraM_LppC_lipoprotein-like"/>
    <property type="match status" value="1"/>
</dbReference>
<proteinExistence type="predicted"/>
<feature type="domain" description="Leucine-binding protein" evidence="5">
    <location>
        <begin position="46"/>
        <end position="313"/>
    </location>
</feature>
<keyword evidence="2" id="KW-0813">Transport</keyword>
<dbReference type="InterPro" id="IPR051010">
    <property type="entry name" value="BCAA_transport"/>
</dbReference>
<evidence type="ECO:0000256" key="3">
    <source>
        <dbReference type="SAM" id="MobiDB-lite"/>
    </source>
</evidence>
<comment type="caution">
    <text evidence="6">The sequence shown here is derived from an EMBL/GenBank/DDBJ whole genome shotgun (WGS) entry which is preliminary data.</text>
</comment>
<dbReference type="EMBL" id="JAHVAH010000001">
    <property type="protein sequence ID" value="MBW0144767.1"/>
    <property type="molecule type" value="Genomic_DNA"/>
</dbReference>
<keyword evidence="1 4" id="KW-0732">Signal</keyword>
<dbReference type="Proteomes" id="UP000698028">
    <property type="component" value="Unassembled WGS sequence"/>
</dbReference>
<feature type="chain" id="PRO_5045129270" evidence="4">
    <location>
        <begin position="21"/>
        <end position="369"/>
    </location>
</feature>
<evidence type="ECO:0000313" key="7">
    <source>
        <dbReference type="Proteomes" id="UP000698028"/>
    </source>
</evidence>
<sequence length="369" mass="38364">MKGALAAAVLALGACTTSPAPRGPAPSEPATAPTPAPTPVAERNGVAVLVPLTGDNQAVGNSIANAAKMALLDSEVDTLRLTIYDTAGGAEAAARQALAEGNKLILGPLLSENVRAVGPIAAAADVPVIAFSNDEGVADDNVYIMGFTPTQSIARSVAFAADNGVSTFAGLIPNSLYGQRAINSLIVSVEDHDGRLAALETYERSRSALEAAIGKINARDGIDAVVIGDGGQIAKLVAPRLTHGGWKIGNELWAAERDLGQTAALRGAIYSAVPDGRFQTMSNRYRSRYGNAPYRLSSLGYDAVLLAARLSRDWESGGDFPTRLLRADDGFGGVDGIFRFEDNVAIRALEVRRVTPGGTEILDPAARAF</sequence>
<feature type="signal peptide" evidence="4">
    <location>
        <begin position="1"/>
        <end position="20"/>
    </location>
</feature>
<evidence type="ECO:0000313" key="6">
    <source>
        <dbReference type="EMBL" id="MBW0144767.1"/>
    </source>
</evidence>
<feature type="compositionally biased region" description="Pro residues" evidence="3">
    <location>
        <begin position="21"/>
        <end position="38"/>
    </location>
</feature>
<evidence type="ECO:0000259" key="5">
    <source>
        <dbReference type="Pfam" id="PF13458"/>
    </source>
</evidence>
<dbReference type="PROSITE" id="PS51257">
    <property type="entry name" value="PROKAR_LIPOPROTEIN"/>
    <property type="match status" value="1"/>
</dbReference>
<accession>A0ABS6V5C3</accession>
<feature type="region of interest" description="Disordered" evidence="3">
    <location>
        <begin position="17"/>
        <end position="40"/>
    </location>
</feature>
<protein>
    <submittedName>
        <fullName evidence="6">Penicillin-binding protein activator</fullName>
    </submittedName>
</protein>
<evidence type="ECO:0000256" key="4">
    <source>
        <dbReference type="SAM" id="SignalP"/>
    </source>
</evidence>
<organism evidence="6 7">
    <name type="scientific">Sphingomicrobium clamense</name>
    <dbReference type="NCBI Taxonomy" id="2851013"/>
    <lineage>
        <taxon>Bacteria</taxon>
        <taxon>Pseudomonadati</taxon>
        <taxon>Pseudomonadota</taxon>
        <taxon>Alphaproteobacteria</taxon>
        <taxon>Sphingomonadales</taxon>
        <taxon>Sphingomonadaceae</taxon>
        <taxon>Sphingomicrobium</taxon>
    </lineage>
</organism>
<gene>
    <name evidence="6" type="ORF">KTQ36_05595</name>
</gene>
<dbReference type="Pfam" id="PF13458">
    <property type="entry name" value="Peripla_BP_6"/>
    <property type="match status" value="1"/>
</dbReference>
<name>A0ABS6V5C3_9SPHN</name>
<dbReference type="PANTHER" id="PTHR30483:SF6">
    <property type="entry name" value="PERIPLASMIC BINDING PROTEIN OF ABC TRANSPORTER FOR NATURAL AMINO ACIDS"/>
    <property type="match status" value="1"/>
</dbReference>
<keyword evidence="7" id="KW-1185">Reference proteome</keyword>
<keyword evidence="2" id="KW-0029">Amino-acid transport</keyword>
<dbReference type="InterPro" id="IPR028081">
    <property type="entry name" value="Leu-bd"/>
</dbReference>
<reference evidence="6 7" key="1">
    <citation type="submission" date="2021-07" db="EMBL/GenBank/DDBJ databases">
        <title>The draft genome sequence of Sphingomicrobium sp. B8.</title>
        <authorList>
            <person name="Mu L."/>
        </authorList>
    </citation>
    <scope>NUCLEOTIDE SEQUENCE [LARGE SCALE GENOMIC DNA]</scope>
    <source>
        <strain evidence="6 7">B8</strain>
    </source>
</reference>
<evidence type="ECO:0000256" key="2">
    <source>
        <dbReference type="ARBA" id="ARBA00022970"/>
    </source>
</evidence>
<evidence type="ECO:0000256" key="1">
    <source>
        <dbReference type="ARBA" id="ARBA00022729"/>
    </source>
</evidence>
<dbReference type="PANTHER" id="PTHR30483">
    <property type="entry name" value="LEUCINE-SPECIFIC-BINDING PROTEIN"/>
    <property type="match status" value="1"/>
</dbReference>